<dbReference type="AlphaFoldDB" id="A0A7C8YZ34"/>
<sequence length="115" mass="12319">MLSLSWNILAERCLLRNSTPFPIDFERVGRGNEAVNGSKSSSNTKFPFNVPSTNSSLTLRNSEGVNSSRPRASTLTLIYSQTPGLGRTARVIHGGTTITSCICLKTSPKGPSASF</sequence>
<reference evidence="2" key="1">
    <citation type="journal article" date="2013" name="J. Plant Res.">
        <title>Effect of fungi and light on seed germination of three Opuntia species from semiarid lands of central Mexico.</title>
        <authorList>
            <person name="Delgado-Sanchez P."/>
            <person name="Jimenez-Bremont J.F."/>
            <person name="Guerrero-Gonzalez Mde L."/>
            <person name="Flores J."/>
        </authorList>
    </citation>
    <scope>NUCLEOTIDE SEQUENCE</scope>
    <source>
        <tissue evidence="2">Cladode</tissue>
    </source>
</reference>
<organism evidence="2">
    <name type="scientific">Opuntia streptacantha</name>
    <name type="common">Prickly pear cactus</name>
    <name type="synonym">Opuntia cardona</name>
    <dbReference type="NCBI Taxonomy" id="393608"/>
    <lineage>
        <taxon>Eukaryota</taxon>
        <taxon>Viridiplantae</taxon>
        <taxon>Streptophyta</taxon>
        <taxon>Embryophyta</taxon>
        <taxon>Tracheophyta</taxon>
        <taxon>Spermatophyta</taxon>
        <taxon>Magnoliopsida</taxon>
        <taxon>eudicotyledons</taxon>
        <taxon>Gunneridae</taxon>
        <taxon>Pentapetalae</taxon>
        <taxon>Caryophyllales</taxon>
        <taxon>Cactineae</taxon>
        <taxon>Cactaceae</taxon>
        <taxon>Opuntioideae</taxon>
        <taxon>Opuntia</taxon>
    </lineage>
</organism>
<protein>
    <submittedName>
        <fullName evidence="2">Uncharacterized protein</fullName>
    </submittedName>
</protein>
<name>A0A7C8YZ34_OPUST</name>
<proteinExistence type="predicted"/>
<feature type="compositionally biased region" description="Polar residues" evidence="1">
    <location>
        <begin position="35"/>
        <end position="68"/>
    </location>
</feature>
<evidence type="ECO:0000256" key="1">
    <source>
        <dbReference type="SAM" id="MobiDB-lite"/>
    </source>
</evidence>
<accession>A0A7C8YZ34</accession>
<feature type="region of interest" description="Disordered" evidence="1">
    <location>
        <begin position="34"/>
        <end position="68"/>
    </location>
</feature>
<dbReference type="EMBL" id="GISG01072606">
    <property type="protein sequence ID" value="MBA4630236.1"/>
    <property type="molecule type" value="Transcribed_RNA"/>
</dbReference>
<reference evidence="2" key="2">
    <citation type="submission" date="2020-07" db="EMBL/GenBank/DDBJ databases">
        <authorList>
            <person name="Vera ALvarez R."/>
            <person name="Arias-Moreno D.M."/>
            <person name="Jimenez-Jacinto V."/>
            <person name="Jimenez-Bremont J.F."/>
            <person name="Swaminathan K."/>
            <person name="Moose S.P."/>
            <person name="Guerrero-Gonzalez M.L."/>
            <person name="Marino-Ramirez L."/>
            <person name="Landsman D."/>
            <person name="Rodriguez-Kessler M."/>
            <person name="Delgado-Sanchez P."/>
        </authorList>
    </citation>
    <scope>NUCLEOTIDE SEQUENCE</scope>
    <source>
        <tissue evidence="2">Cladode</tissue>
    </source>
</reference>
<evidence type="ECO:0000313" key="2">
    <source>
        <dbReference type="EMBL" id="MBA4630236.1"/>
    </source>
</evidence>